<reference evidence="4 5" key="1">
    <citation type="submission" date="2019-10" db="EMBL/GenBank/DDBJ databases">
        <title>Genome sequence of Azospirillum melinis.</title>
        <authorList>
            <person name="Ambrosini A."/>
            <person name="Sant'Anna F.H."/>
            <person name="Cassan F.D."/>
            <person name="Souza E.M."/>
            <person name="Passaglia L.M.P."/>
        </authorList>
    </citation>
    <scope>NUCLEOTIDE SEQUENCE [LARGE SCALE GENOMIC DNA]</scope>
    <source>
        <strain evidence="4 5">TMCY0552</strain>
    </source>
</reference>
<feature type="compositionally biased region" description="Basic and acidic residues" evidence="1">
    <location>
        <begin position="106"/>
        <end position="116"/>
    </location>
</feature>
<evidence type="ECO:0000256" key="1">
    <source>
        <dbReference type="SAM" id="MobiDB-lite"/>
    </source>
</evidence>
<gene>
    <name evidence="4" type="ORF">GBZ48_21055</name>
</gene>
<dbReference type="SUPFAM" id="SSF52540">
    <property type="entry name" value="P-loop containing nucleoside triphosphate hydrolases"/>
    <property type="match status" value="1"/>
</dbReference>
<feature type="domain" description="ATPase AAA-type core" evidence="2">
    <location>
        <begin position="163"/>
        <end position="273"/>
    </location>
</feature>
<dbReference type="Pfam" id="PF13304">
    <property type="entry name" value="AAA_21"/>
    <property type="match status" value="1"/>
</dbReference>
<dbReference type="InterPro" id="IPR003959">
    <property type="entry name" value="ATPase_AAA_core"/>
</dbReference>
<proteinExistence type="predicted"/>
<dbReference type="InterPro" id="IPR027417">
    <property type="entry name" value="P-loop_NTPase"/>
</dbReference>
<protein>
    <submittedName>
        <fullName evidence="4">AAA family ATPase</fullName>
    </submittedName>
</protein>
<accession>A0ABX2KG88</accession>
<comment type="caution">
    <text evidence="4">The sequence shown here is derived from an EMBL/GenBank/DDBJ whole genome shotgun (WGS) entry which is preliminary data.</text>
</comment>
<dbReference type="Proteomes" id="UP000605086">
    <property type="component" value="Unassembled WGS sequence"/>
</dbReference>
<name>A0ABX2KG88_9PROT</name>
<dbReference type="Gene3D" id="3.40.50.300">
    <property type="entry name" value="P-loop containing nucleotide triphosphate hydrolases"/>
    <property type="match status" value="1"/>
</dbReference>
<evidence type="ECO:0000313" key="4">
    <source>
        <dbReference type="EMBL" id="NUB01746.1"/>
    </source>
</evidence>
<feature type="domain" description="DUF4435" evidence="3">
    <location>
        <begin position="324"/>
        <end position="490"/>
    </location>
</feature>
<evidence type="ECO:0000259" key="3">
    <source>
        <dbReference type="Pfam" id="PF14491"/>
    </source>
</evidence>
<sequence>MRLLKRRPFGDAAIIFLIAAEEIMVANSNTDRPGFNATLSLTNDSVIDLPISYDVPLFIVGPNGAGKSGMMLALYRKNHSNAVRITAHRQNWMENNYVPFSPQEKMSTENHIKSQDNDPSARWMEWSSSSRSGIVIADLIDSDNKISRKVREELAAGNKEEAQKLAAESPPLDIISDLFLGAGIPIKLTIADNSSIFASKNGGSTYSIAALSDGERAALLIAGSVLTAKRHSLILIDEPERHLHTSIVTPLLLQLFSKRPDCVFIVSTHELSLPVSCPSARVVIVRDSKTKNNDISAWDLDVLEPGIEIDNSTKEAIIGSRRKMLFIEGTQHSLDKSLYEILFPGVSIFPRSSCRDVEYAVTSVRDASDVAWVHAYGIVDQDQLTSDKKAALEAKGIFALSVYSVEALYYNPDIVRAVAERQCAIIGEDAGKIVDTAWSNLLTTISPHVDRLAARMTEQAVKDKISLEMPDWKKIKEGKDVSIAIDAQSLYQKERKQLLSWIEGKEVRKIIARYPIRETQALEAIVSSLLFRNRDHYESAVRKLIIDDFAAKKLLINFFGNLPAAIS</sequence>
<dbReference type="EMBL" id="WHOS01000030">
    <property type="protein sequence ID" value="NUB01746.1"/>
    <property type="molecule type" value="Genomic_DNA"/>
</dbReference>
<feature type="region of interest" description="Disordered" evidence="1">
    <location>
        <begin position="104"/>
        <end position="123"/>
    </location>
</feature>
<evidence type="ECO:0000259" key="2">
    <source>
        <dbReference type="Pfam" id="PF13304"/>
    </source>
</evidence>
<dbReference type="InterPro" id="IPR029492">
    <property type="entry name" value="DUF4435"/>
</dbReference>
<dbReference type="Pfam" id="PF14491">
    <property type="entry name" value="DUF4435"/>
    <property type="match status" value="1"/>
</dbReference>
<organism evidence="4 5">
    <name type="scientific">Azospirillum melinis</name>
    <dbReference type="NCBI Taxonomy" id="328839"/>
    <lineage>
        <taxon>Bacteria</taxon>
        <taxon>Pseudomonadati</taxon>
        <taxon>Pseudomonadota</taxon>
        <taxon>Alphaproteobacteria</taxon>
        <taxon>Rhodospirillales</taxon>
        <taxon>Azospirillaceae</taxon>
        <taxon>Azospirillum</taxon>
    </lineage>
</organism>
<keyword evidence="5" id="KW-1185">Reference proteome</keyword>
<evidence type="ECO:0000313" key="5">
    <source>
        <dbReference type="Proteomes" id="UP000605086"/>
    </source>
</evidence>